<evidence type="ECO:0000313" key="3">
    <source>
        <dbReference type="Proteomes" id="UP000256388"/>
    </source>
</evidence>
<dbReference type="InterPro" id="IPR029068">
    <property type="entry name" value="Glyas_Bleomycin-R_OHBP_Dase"/>
</dbReference>
<dbReference type="PROSITE" id="PS51819">
    <property type="entry name" value="VOC"/>
    <property type="match status" value="1"/>
</dbReference>
<dbReference type="Proteomes" id="UP000256388">
    <property type="component" value="Unassembled WGS sequence"/>
</dbReference>
<dbReference type="Gene3D" id="3.10.180.10">
    <property type="entry name" value="2,3-Dihydroxybiphenyl 1,2-Dioxygenase, domain 1"/>
    <property type="match status" value="1"/>
</dbReference>
<dbReference type="AlphaFoldDB" id="A0A347ZWR8"/>
<dbReference type="RefSeq" id="WP_116226151.1">
    <property type="nucleotide sequence ID" value="NZ_AP018437.1"/>
</dbReference>
<name>A0A347ZWR8_9CHLR</name>
<gene>
    <name evidence="2" type="ORF">DFR64_2896</name>
</gene>
<proteinExistence type="predicted"/>
<evidence type="ECO:0000313" key="2">
    <source>
        <dbReference type="EMBL" id="REG05492.1"/>
    </source>
</evidence>
<comment type="caution">
    <text evidence="2">The sequence shown here is derived from an EMBL/GenBank/DDBJ whole genome shotgun (WGS) entry which is preliminary data.</text>
</comment>
<dbReference type="Pfam" id="PF00903">
    <property type="entry name" value="Glyoxalase"/>
    <property type="match status" value="1"/>
</dbReference>
<dbReference type="InterPro" id="IPR037523">
    <property type="entry name" value="VOC_core"/>
</dbReference>
<dbReference type="EMBL" id="QUMS01000005">
    <property type="protein sequence ID" value="REG05492.1"/>
    <property type="molecule type" value="Genomic_DNA"/>
</dbReference>
<dbReference type="SUPFAM" id="SSF54593">
    <property type="entry name" value="Glyoxalase/Bleomycin resistance protein/Dihydroxybiphenyl dioxygenase"/>
    <property type="match status" value="1"/>
</dbReference>
<evidence type="ECO:0000259" key="1">
    <source>
        <dbReference type="PROSITE" id="PS51819"/>
    </source>
</evidence>
<dbReference type="InterPro" id="IPR004360">
    <property type="entry name" value="Glyas_Fos-R_dOase_dom"/>
</dbReference>
<organism evidence="2 3">
    <name type="scientific">Pelolinea submarina</name>
    <dbReference type="NCBI Taxonomy" id="913107"/>
    <lineage>
        <taxon>Bacteria</taxon>
        <taxon>Bacillati</taxon>
        <taxon>Chloroflexota</taxon>
        <taxon>Anaerolineae</taxon>
        <taxon>Anaerolineales</taxon>
        <taxon>Anaerolineaceae</taxon>
        <taxon>Pelolinea</taxon>
    </lineage>
</organism>
<accession>A0A347ZWR8</accession>
<sequence>MTKEFCFIFRANDYEKTVNFYRNQLECPVIQEWDRGPAQKGTVIHLGGMKVEMLAVAPGKEAIQPKGFELSIEVDDVNAYYKFVQGKGIAILGEIADKPWGQRAFSVNDPNGIKIIFYTDL</sequence>
<dbReference type="OrthoDB" id="9815599at2"/>
<keyword evidence="3" id="KW-1185">Reference proteome</keyword>
<protein>
    <submittedName>
        <fullName evidence="2">Putative glyoxalase superfamily protein PhnB</fullName>
    </submittedName>
</protein>
<feature type="domain" description="VOC" evidence="1">
    <location>
        <begin position="3"/>
        <end position="120"/>
    </location>
</feature>
<reference evidence="2 3" key="1">
    <citation type="submission" date="2018-08" db="EMBL/GenBank/DDBJ databases">
        <title>Genomic Encyclopedia of Type Strains, Phase IV (KMG-IV): sequencing the most valuable type-strain genomes for metagenomic binning, comparative biology and taxonomic classification.</title>
        <authorList>
            <person name="Goeker M."/>
        </authorList>
    </citation>
    <scope>NUCLEOTIDE SEQUENCE [LARGE SCALE GENOMIC DNA]</scope>
    <source>
        <strain evidence="2 3">DSM 23923</strain>
    </source>
</reference>